<comment type="caution">
    <text evidence="1">The sequence shown here is derived from an EMBL/GenBank/DDBJ whole genome shotgun (WGS) entry which is preliminary data.</text>
</comment>
<sequence length="32" mass="3401">MSQIASIALLMICVILLIAHFVAIKNSTSKNG</sequence>
<dbReference type="EMBL" id="JAVDTF010000001">
    <property type="protein sequence ID" value="MDR6782093.1"/>
    <property type="molecule type" value="Genomic_DNA"/>
</dbReference>
<accession>A0ACC6KSH1</accession>
<gene>
    <name evidence="1" type="ORF">J2X78_000645</name>
</gene>
<protein>
    <submittedName>
        <fullName evidence="1">Uncharacterized protein</fullName>
    </submittedName>
</protein>
<proteinExistence type="predicted"/>
<keyword evidence="2" id="KW-1185">Reference proteome</keyword>
<name>A0ACC6KSH1_9SPHI</name>
<reference evidence="1" key="1">
    <citation type="submission" date="2023-07" db="EMBL/GenBank/DDBJ databases">
        <title>Sorghum-associated microbial communities from plants grown in Nebraska, USA.</title>
        <authorList>
            <person name="Schachtman D."/>
        </authorList>
    </citation>
    <scope>NUCLEOTIDE SEQUENCE</scope>
    <source>
        <strain evidence="1">2697</strain>
    </source>
</reference>
<evidence type="ECO:0000313" key="2">
    <source>
        <dbReference type="Proteomes" id="UP001246858"/>
    </source>
</evidence>
<evidence type="ECO:0000313" key="1">
    <source>
        <dbReference type="EMBL" id="MDR6782093.1"/>
    </source>
</evidence>
<organism evidence="1 2">
    <name type="scientific">Pedobacter africanus</name>
    <dbReference type="NCBI Taxonomy" id="151894"/>
    <lineage>
        <taxon>Bacteria</taxon>
        <taxon>Pseudomonadati</taxon>
        <taxon>Bacteroidota</taxon>
        <taxon>Sphingobacteriia</taxon>
        <taxon>Sphingobacteriales</taxon>
        <taxon>Sphingobacteriaceae</taxon>
        <taxon>Pedobacter</taxon>
    </lineage>
</organism>
<dbReference type="Proteomes" id="UP001246858">
    <property type="component" value="Unassembled WGS sequence"/>
</dbReference>